<evidence type="ECO:0000313" key="5">
    <source>
        <dbReference type="EMBL" id="ACR11160.1"/>
    </source>
</evidence>
<accession>C5BIC0</accession>
<dbReference type="SUPFAM" id="SSF52402">
    <property type="entry name" value="Adenine nucleotide alpha hydrolases-like"/>
    <property type="match status" value="1"/>
</dbReference>
<organism evidence="5 6">
    <name type="scientific">Teredinibacter turnerae (strain ATCC 39867 / T7901)</name>
    <dbReference type="NCBI Taxonomy" id="377629"/>
    <lineage>
        <taxon>Bacteria</taxon>
        <taxon>Pseudomonadati</taxon>
        <taxon>Pseudomonadota</taxon>
        <taxon>Gammaproteobacteria</taxon>
        <taxon>Cellvibrionales</taxon>
        <taxon>Cellvibrionaceae</taxon>
        <taxon>Teredinibacter</taxon>
    </lineage>
</organism>
<dbReference type="InterPro" id="IPR050795">
    <property type="entry name" value="Asn_Synthetase"/>
</dbReference>
<dbReference type="InterPro" id="IPR014729">
    <property type="entry name" value="Rossmann-like_a/b/a_fold"/>
</dbReference>
<dbReference type="GO" id="GO:0006529">
    <property type="term" value="P:asparagine biosynthetic process"/>
    <property type="evidence" value="ECO:0007669"/>
    <property type="project" value="InterPro"/>
</dbReference>
<dbReference type="HOGENOM" id="CLU_651895_0_0_6"/>
<evidence type="ECO:0000313" key="6">
    <source>
        <dbReference type="Proteomes" id="UP000009080"/>
    </source>
</evidence>
<dbReference type="Gene3D" id="3.40.50.620">
    <property type="entry name" value="HUPs"/>
    <property type="match status" value="1"/>
</dbReference>
<evidence type="ECO:0000256" key="2">
    <source>
        <dbReference type="ARBA" id="ARBA00022741"/>
    </source>
</evidence>
<proteinExistence type="predicted"/>
<reference evidence="5 6" key="1">
    <citation type="journal article" date="2009" name="PLoS ONE">
        <title>The complete genome of Teredinibacter turnerae T7901: an intracellular endosymbiont of marine wood-boring bivalves (shipworms).</title>
        <authorList>
            <person name="Yang J.C."/>
            <person name="Madupu R."/>
            <person name="Durkin A.S."/>
            <person name="Ekborg N.A."/>
            <person name="Pedamallu C.S."/>
            <person name="Hostetler J.B."/>
            <person name="Radune D."/>
            <person name="Toms B.S."/>
            <person name="Henrissat B."/>
            <person name="Coutinho P.M."/>
            <person name="Schwarz S."/>
            <person name="Field L."/>
            <person name="Trindade-Silva A.E."/>
            <person name="Soares C.A.G."/>
            <person name="Elshahawi S."/>
            <person name="Hanora A."/>
            <person name="Schmidt E.W."/>
            <person name="Haygood M.G."/>
            <person name="Posfai J."/>
            <person name="Benner J."/>
            <person name="Madinger C."/>
            <person name="Nove J."/>
            <person name="Anton B."/>
            <person name="Chaudhary K."/>
            <person name="Foster J."/>
            <person name="Holman A."/>
            <person name="Kumar S."/>
            <person name="Lessard P.A."/>
            <person name="Luyten Y.A."/>
            <person name="Slatko B."/>
            <person name="Wood N."/>
            <person name="Wu B."/>
            <person name="Teplitski M."/>
            <person name="Mougous J.D."/>
            <person name="Ward N."/>
            <person name="Eisen J.A."/>
            <person name="Badger J.H."/>
            <person name="Distel D.L."/>
        </authorList>
    </citation>
    <scope>NUCLEOTIDE SEQUENCE [LARGE SCALE GENOMIC DNA]</scope>
    <source>
        <strain evidence="6">ATCC 39867 / T7901</strain>
    </source>
</reference>
<evidence type="ECO:0000259" key="4">
    <source>
        <dbReference type="Pfam" id="PF00733"/>
    </source>
</evidence>
<evidence type="ECO:0000256" key="3">
    <source>
        <dbReference type="ARBA" id="ARBA00022840"/>
    </source>
</evidence>
<dbReference type="InterPro" id="IPR029055">
    <property type="entry name" value="Ntn_hydrolases_N"/>
</dbReference>
<dbReference type="GO" id="GO:0005524">
    <property type="term" value="F:ATP binding"/>
    <property type="evidence" value="ECO:0007669"/>
    <property type="project" value="UniProtKB-KW"/>
</dbReference>
<name>C5BIC0_TERTT</name>
<feature type="domain" description="Asparagine synthetase" evidence="4">
    <location>
        <begin position="163"/>
        <end position="258"/>
    </location>
</feature>
<dbReference type="EMBL" id="CP001614">
    <property type="protein sequence ID" value="ACR11160.1"/>
    <property type="molecule type" value="Genomic_DNA"/>
</dbReference>
<evidence type="ECO:0000256" key="1">
    <source>
        <dbReference type="ARBA" id="ARBA00022598"/>
    </source>
</evidence>
<dbReference type="OrthoDB" id="9429519at2"/>
<dbReference type="KEGG" id="ttu:TERTU_4302"/>
<dbReference type="SUPFAM" id="SSF56235">
    <property type="entry name" value="N-terminal nucleophile aminohydrolases (Ntn hydrolases)"/>
    <property type="match status" value="1"/>
</dbReference>
<dbReference type="eggNOG" id="COG0367">
    <property type="taxonomic scope" value="Bacteria"/>
</dbReference>
<dbReference type="STRING" id="377629.TERTU_4302"/>
<dbReference type="PANTHER" id="PTHR11772:SF2">
    <property type="entry name" value="ASPARAGINE SYNTHETASE [GLUTAMINE-HYDROLYZING]"/>
    <property type="match status" value="1"/>
</dbReference>
<keyword evidence="1" id="KW-0436">Ligase</keyword>
<keyword evidence="6" id="KW-1185">Reference proteome</keyword>
<dbReference type="InterPro" id="IPR001962">
    <property type="entry name" value="Asn_synthase"/>
</dbReference>
<protein>
    <submittedName>
        <fullName evidence="5">Asparagine synthase family protein</fullName>
    </submittedName>
</protein>
<dbReference type="RefSeq" id="WP_015817272.1">
    <property type="nucleotide sequence ID" value="NC_012997.1"/>
</dbReference>
<gene>
    <name evidence="5" type="ordered locus">TERTU_4302</name>
</gene>
<dbReference type="GO" id="GO:0004066">
    <property type="term" value="F:asparagine synthase (glutamine-hydrolyzing) activity"/>
    <property type="evidence" value="ECO:0007669"/>
    <property type="project" value="InterPro"/>
</dbReference>
<keyword evidence="2" id="KW-0547">Nucleotide-binding</keyword>
<dbReference type="AlphaFoldDB" id="C5BIC0"/>
<dbReference type="Pfam" id="PF00733">
    <property type="entry name" value="Asn_synthase"/>
    <property type="match status" value="1"/>
</dbReference>
<sequence>MVSFFKNALTAEPPRSHYWLQLISQPPSAEILGLTAGEAIYGQFGGCVLDGSRYVAARDHLGVVKKFYTRPVKGELVFADSFIELLPYEQPIYALPRGKVVEISADGLRELANVSPAPFASSLQLQAQTLLLEQNYAGFAQLVEFRLAAVFDCIKAAENAGYTVFVALSGGLDSSTMAHYAKRFCANPIAVTLDLGGSEDAEKAQKIAAQLAIRHCVFGVSEDEILAAVEKAPLLCQDFRDFNVHCAALNCLLAEKINQWAGANGVSAKRMIITGDLMNEFVCDYEEEIVEQTRYYRLPRIGKKALQKHLIGGLDTSDREWGLFAQYGLDCVQPYAAVYDLYEAVPESLLSQPEVKPLLNSHLVPGDILQHIPKSKLRAQVGDKKSMGVLGLCHKHGITEAVFKACLTSGLAGAETRIPIMMGRYSTETLLA</sequence>
<keyword evidence="3" id="KW-0067">ATP-binding</keyword>
<dbReference type="PANTHER" id="PTHR11772">
    <property type="entry name" value="ASPARAGINE SYNTHETASE"/>
    <property type="match status" value="1"/>
</dbReference>
<dbReference type="Proteomes" id="UP000009080">
    <property type="component" value="Chromosome"/>
</dbReference>